<dbReference type="CDD" id="cd00293">
    <property type="entry name" value="USP-like"/>
    <property type="match status" value="1"/>
</dbReference>
<dbReference type="PANTHER" id="PTHR46268">
    <property type="entry name" value="STRESS RESPONSE PROTEIN NHAX"/>
    <property type="match status" value="1"/>
</dbReference>
<dbReference type="SUPFAM" id="SSF52402">
    <property type="entry name" value="Adenine nucleotide alpha hydrolases-like"/>
    <property type="match status" value="2"/>
</dbReference>
<dbReference type="AlphaFoldDB" id="A0A5D0GGN3"/>
<dbReference type="OrthoDB" id="9788959at2"/>
<dbReference type="InterPro" id="IPR014729">
    <property type="entry name" value="Rossmann-like_a/b/a_fold"/>
</dbReference>
<dbReference type="EMBL" id="VSFC01000020">
    <property type="protein sequence ID" value="TYA58046.1"/>
    <property type="molecule type" value="Genomic_DNA"/>
</dbReference>
<sequence>MKKILLPTDFSENSWNAIKYALQLFKEDDCTFYLLNTYTPIVYHVEYIMVSPSQFGLADVVRESSEKGLNTLQKQIKKNYINPKHSFKNVSSFNTLILEIKELVEEQEIDYVVMGTKGATGAKEVLFGSNTVQAFKHVKCPVLAIPDNFEFETPHDILFPTDYEINYQDKQIKPIIEIAKQFTSRINVLHVSTGIDLLDEQEQNKAKLEAYFNKIAHLFHDISNQEVTEAITNFQQKARINLLIMINNKHSFFENLFFKSTVSQIGFHLNIPFLVIPSDKKNKIEI</sequence>
<evidence type="ECO:0000313" key="4">
    <source>
        <dbReference type="Proteomes" id="UP000324550"/>
    </source>
</evidence>
<dbReference type="InterPro" id="IPR006016">
    <property type="entry name" value="UspA"/>
</dbReference>
<dbReference type="Proteomes" id="UP000324550">
    <property type="component" value="Unassembled WGS sequence"/>
</dbReference>
<keyword evidence="4" id="KW-1185">Reference proteome</keyword>
<dbReference type="PRINTS" id="PR01438">
    <property type="entry name" value="UNVRSLSTRESS"/>
</dbReference>
<evidence type="ECO:0000256" key="1">
    <source>
        <dbReference type="ARBA" id="ARBA00008791"/>
    </source>
</evidence>
<dbReference type="PANTHER" id="PTHR46268:SF22">
    <property type="entry name" value="SENSOR PROTEIN KDPD-RELATED"/>
    <property type="match status" value="1"/>
</dbReference>
<dbReference type="Gene3D" id="3.40.50.620">
    <property type="entry name" value="HUPs"/>
    <property type="match status" value="2"/>
</dbReference>
<feature type="domain" description="UspA" evidence="2">
    <location>
        <begin position="1"/>
        <end position="146"/>
    </location>
</feature>
<accession>A0A5D0GGN3</accession>
<evidence type="ECO:0000259" key="2">
    <source>
        <dbReference type="Pfam" id="PF00582"/>
    </source>
</evidence>
<name>A0A5D0GGN3_9FLAO</name>
<comment type="caution">
    <text evidence="3">The sequence shown here is derived from an EMBL/GenBank/DDBJ whole genome shotgun (WGS) entry which is preliminary data.</text>
</comment>
<comment type="similarity">
    <text evidence="1">Belongs to the universal stress protein A family.</text>
</comment>
<protein>
    <submittedName>
        <fullName evidence="3">Universal stress protein</fullName>
    </submittedName>
</protein>
<organism evidence="3 4">
    <name type="scientific">Formosa maritima</name>
    <dbReference type="NCBI Taxonomy" id="2592046"/>
    <lineage>
        <taxon>Bacteria</taxon>
        <taxon>Pseudomonadati</taxon>
        <taxon>Bacteroidota</taxon>
        <taxon>Flavobacteriia</taxon>
        <taxon>Flavobacteriales</taxon>
        <taxon>Flavobacteriaceae</taxon>
        <taxon>Formosa</taxon>
    </lineage>
</organism>
<dbReference type="InterPro" id="IPR006015">
    <property type="entry name" value="Universal_stress_UspA"/>
</dbReference>
<dbReference type="Pfam" id="PF00582">
    <property type="entry name" value="Usp"/>
    <property type="match status" value="1"/>
</dbReference>
<dbReference type="RefSeq" id="WP_148453743.1">
    <property type="nucleotide sequence ID" value="NZ_VSFC01000020.1"/>
</dbReference>
<reference evidence="3 4" key="1">
    <citation type="submission" date="2019-08" db="EMBL/GenBank/DDBJ databases">
        <title>Formosa sediminis sp. nov., isolated from marine sediment.</title>
        <authorList>
            <person name="Cao W.R."/>
        </authorList>
    </citation>
    <scope>NUCLEOTIDE SEQUENCE [LARGE SCALE GENOMIC DNA]</scope>
    <source>
        <strain evidence="3 4">1494</strain>
    </source>
</reference>
<gene>
    <name evidence="3" type="ORF">FVF61_04330</name>
</gene>
<evidence type="ECO:0000313" key="3">
    <source>
        <dbReference type="EMBL" id="TYA58046.1"/>
    </source>
</evidence>
<proteinExistence type="inferred from homology"/>